<dbReference type="SUPFAM" id="SSF159659">
    <property type="entry name" value="Cgl1923-like"/>
    <property type="match status" value="1"/>
</dbReference>
<dbReference type="AlphaFoldDB" id="X0U2D9"/>
<dbReference type="Gene3D" id="3.40.50.10900">
    <property type="entry name" value="PAC-like subunit"/>
    <property type="match status" value="1"/>
</dbReference>
<evidence type="ECO:0000313" key="1">
    <source>
        <dbReference type="EMBL" id="GAF82625.1"/>
    </source>
</evidence>
<comment type="caution">
    <text evidence="1">The sequence shown here is derived from an EMBL/GenBank/DDBJ whole genome shotgun (WGS) entry which is preliminary data.</text>
</comment>
<protein>
    <submittedName>
        <fullName evidence="1">Uncharacterized protein</fullName>
    </submittedName>
</protein>
<name>X0U2D9_9ZZZZ</name>
<accession>X0U2D9</accession>
<organism evidence="1">
    <name type="scientific">marine sediment metagenome</name>
    <dbReference type="NCBI Taxonomy" id="412755"/>
    <lineage>
        <taxon>unclassified sequences</taxon>
        <taxon>metagenomes</taxon>
        <taxon>ecological metagenomes</taxon>
    </lineage>
</organism>
<feature type="non-terminal residue" evidence="1">
    <location>
        <position position="102"/>
    </location>
</feature>
<dbReference type="EMBL" id="BARS01004726">
    <property type="protein sequence ID" value="GAF82625.1"/>
    <property type="molecule type" value="Genomic_DNA"/>
</dbReference>
<dbReference type="InterPro" id="IPR038389">
    <property type="entry name" value="PSMG2_sf"/>
</dbReference>
<reference evidence="1" key="1">
    <citation type="journal article" date="2014" name="Front. Microbiol.">
        <title>High frequency of phylogenetically diverse reductive dehalogenase-homologous genes in deep subseafloor sedimentary metagenomes.</title>
        <authorList>
            <person name="Kawai M."/>
            <person name="Futagami T."/>
            <person name="Toyoda A."/>
            <person name="Takaki Y."/>
            <person name="Nishi S."/>
            <person name="Hori S."/>
            <person name="Arai W."/>
            <person name="Tsubouchi T."/>
            <person name="Morono Y."/>
            <person name="Uchiyama I."/>
            <person name="Ito T."/>
            <person name="Fujiyama A."/>
            <person name="Inagaki F."/>
            <person name="Takami H."/>
        </authorList>
    </citation>
    <scope>NUCLEOTIDE SEQUENCE</scope>
    <source>
        <strain evidence="1">Expedition CK06-06</strain>
    </source>
</reference>
<dbReference type="InterPro" id="IPR019151">
    <property type="entry name" value="Proteasome_assmbl_chaperone_2"/>
</dbReference>
<proteinExistence type="predicted"/>
<dbReference type="Pfam" id="PF09754">
    <property type="entry name" value="PAC2"/>
    <property type="match status" value="1"/>
</dbReference>
<sequence length="102" mass="11341">MNENGIKIHELPDLKNPLLIAGFDGWGNALQISSGMAAYLIRTFKAQRFAELDPDVFFRYDEKRPVVHIEDGVFKNLSPPGGTFYAAQTGSDGRDLVILKTD</sequence>
<gene>
    <name evidence="1" type="ORF">S01H1_09246</name>
</gene>